<sequence>MSKSKFEQLYTKMTTNNQYISSGTVDSWFKSFTDYLSASGTPYPNDESSFISLLHSFVTTQSEGVRHRREISFINNSDNSFSTRYLVLEEFIVISGSLTATFISFTHVNIDGTTKQIESMDETQKMIKGIFTEGECFTYARRYQTYETNKESWHCSSMCVRCNSDTDRPFMDKSNGFHMCHSNTGECILY</sequence>
<dbReference type="EMBL" id="JARBDR010000813">
    <property type="protein sequence ID" value="KAJ8306305.1"/>
    <property type="molecule type" value="Genomic_DNA"/>
</dbReference>
<comment type="caution">
    <text evidence="1">The sequence shown here is derived from an EMBL/GenBank/DDBJ whole genome shotgun (WGS) entry which is preliminary data.</text>
</comment>
<name>A0ABQ9EMA7_TEGGR</name>
<gene>
    <name evidence="1" type="ORF">KUTeg_016850</name>
</gene>
<organism evidence="1 2">
    <name type="scientific">Tegillarca granosa</name>
    <name type="common">Malaysian cockle</name>
    <name type="synonym">Anadara granosa</name>
    <dbReference type="NCBI Taxonomy" id="220873"/>
    <lineage>
        <taxon>Eukaryota</taxon>
        <taxon>Metazoa</taxon>
        <taxon>Spiralia</taxon>
        <taxon>Lophotrochozoa</taxon>
        <taxon>Mollusca</taxon>
        <taxon>Bivalvia</taxon>
        <taxon>Autobranchia</taxon>
        <taxon>Pteriomorphia</taxon>
        <taxon>Arcoida</taxon>
        <taxon>Arcoidea</taxon>
        <taxon>Arcidae</taxon>
        <taxon>Tegillarca</taxon>
    </lineage>
</organism>
<protein>
    <submittedName>
        <fullName evidence="1">Uncharacterized protein</fullName>
    </submittedName>
</protein>
<proteinExistence type="predicted"/>
<evidence type="ECO:0000313" key="2">
    <source>
        <dbReference type="Proteomes" id="UP001217089"/>
    </source>
</evidence>
<keyword evidence="2" id="KW-1185">Reference proteome</keyword>
<accession>A0ABQ9EMA7</accession>
<evidence type="ECO:0000313" key="1">
    <source>
        <dbReference type="EMBL" id="KAJ8306305.1"/>
    </source>
</evidence>
<dbReference type="Proteomes" id="UP001217089">
    <property type="component" value="Unassembled WGS sequence"/>
</dbReference>
<reference evidence="1 2" key="1">
    <citation type="submission" date="2022-12" db="EMBL/GenBank/DDBJ databases">
        <title>Chromosome-level genome of Tegillarca granosa.</title>
        <authorList>
            <person name="Kim J."/>
        </authorList>
    </citation>
    <scope>NUCLEOTIDE SEQUENCE [LARGE SCALE GENOMIC DNA]</scope>
    <source>
        <strain evidence="1">Teg-2019</strain>
        <tissue evidence="1">Adductor muscle</tissue>
    </source>
</reference>